<dbReference type="EMBL" id="JANBUK010003163">
    <property type="protein sequence ID" value="KAJ2768681.1"/>
    <property type="molecule type" value="Genomic_DNA"/>
</dbReference>
<evidence type="ECO:0000313" key="2">
    <source>
        <dbReference type="Proteomes" id="UP001140066"/>
    </source>
</evidence>
<sequence>MNASTSSRMGMDGTAPMRVTVIPLAYVATVIARPTIAGVKAAWAPILSGDSPCALASSATKNPTHVSPAA</sequence>
<keyword evidence="2" id="KW-1185">Reference proteome</keyword>
<reference evidence="1" key="1">
    <citation type="submission" date="2022-07" db="EMBL/GenBank/DDBJ databases">
        <title>Phylogenomic reconstructions and comparative analyses of Kickxellomycotina fungi.</title>
        <authorList>
            <person name="Reynolds N.K."/>
            <person name="Stajich J.E."/>
            <person name="Barry K."/>
            <person name="Grigoriev I.V."/>
            <person name="Crous P."/>
            <person name="Smith M.E."/>
        </authorList>
    </citation>
    <scope>NUCLEOTIDE SEQUENCE</scope>
    <source>
        <strain evidence="1">BCRC 34191</strain>
    </source>
</reference>
<feature type="non-terminal residue" evidence="1">
    <location>
        <position position="70"/>
    </location>
</feature>
<accession>A0ACC1JWI3</accession>
<evidence type="ECO:0000313" key="1">
    <source>
        <dbReference type="EMBL" id="KAJ2768681.1"/>
    </source>
</evidence>
<protein>
    <submittedName>
        <fullName evidence="1">Uncharacterized protein</fullName>
    </submittedName>
</protein>
<dbReference type="Proteomes" id="UP001140066">
    <property type="component" value="Unassembled WGS sequence"/>
</dbReference>
<proteinExistence type="predicted"/>
<organism evidence="1 2">
    <name type="scientific">Coemansia linderi</name>
    <dbReference type="NCBI Taxonomy" id="2663919"/>
    <lineage>
        <taxon>Eukaryota</taxon>
        <taxon>Fungi</taxon>
        <taxon>Fungi incertae sedis</taxon>
        <taxon>Zoopagomycota</taxon>
        <taxon>Kickxellomycotina</taxon>
        <taxon>Kickxellomycetes</taxon>
        <taxon>Kickxellales</taxon>
        <taxon>Kickxellaceae</taxon>
        <taxon>Coemansia</taxon>
    </lineage>
</organism>
<comment type="caution">
    <text evidence="1">The sequence shown here is derived from an EMBL/GenBank/DDBJ whole genome shotgun (WGS) entry which is preliminary data.</text>
</comment>
<name>A0ACC1JWI3_9FUNG</name>
<gene>
    <name evidence="1" type="ORF">GGI18_005545</name>
</gene>